<dbReference type="PANTHER" id="PTHR45912:SF3">
    <property type="entry name" value="CILIA- AND FLAGELLA-ASSOCIATED PROTEIN 47"/>
    <property type="match status" value="1"/>
</dbReference>
<comment type="caution">
    <text evidence="3">The sequence shown here is derived from an EMBL/GenBank/DDBJ whole genome shotgun (WGS) entry which is preliminary data.</text>
</comment>
<dbReference type="InterPro" id="IPR036872">
    <property type="entry name" value="CH_dom_sf"/>
</dbReference>
<dbReference type="Gene3D" id="2.60.40.10">
    <property type="entry name" value="Immunoglobulins"/>
    <property type="match status" value="5"/>
</dbReference>
<reference evidence="3 4" key="1">
    <citation type="journal article" date="2018" name="G3 (Bethesda)">
        <title>A High-Quality Reference Genome for the Invasive Mosquitofish Gambusia affinis Using a Chicago Library.</title>
        <authorList>
            <person name="Hoffberg S.L."/>
            <person name="Troendle N.J."/>
            <person name="Glenn T.C."/>
            <person name="Mahmud O."/>
            <person name="Louha S."/>
            <person name="Chalopin D."/>
            <person name="Bennetzen J.L."/>
            <person name="Mauricio R."/>
        </authorList>
    </citation>
    <scope>NUCLEOTIDE SEQUENCE [LARGE SCALE GENOMIC DNA]</scope>
    <source>
        <strain evidence="3">NE01/NJP1002.9</strain>
        <tissue evidence="3">Muscle</tissue>
    </source>
</reference>
<evidence type="ECO:0000256" key="1">
    <source>
        <dbReference type="SAM" id="MobiDB-lite"/>
    </source>
</evidence>
<gene>
    <name evidence="3" type="ORF">CCH79_00013416</name>
</gene>
<dbReference type="PROSITE" id="PS50021">
    <property type="entry name" value="CH"/>
    <property type="match status" value="1"/>
</dbReference>
<dbReference type="InterPro" id="IPR013783">
    <property type="entry name" value="Ig-like_fold"/>
</dbReference>
<keyword evidence="4" id="KW-1185">Reference proteome</keyword>
<dbReference type="Pfam" id="PF24529">
    <property type="entry name" value="CFAP47"/>
    <property type="match status" value="1"/>
</dbReference>
<organism evidence="3 4">
    <name type="scientific">Gambusia affinis</name>
    <name type="common">Western mosquitofish</name>
    <name type="synonym">Heterandria affinis</name>
    <dbReference type="NCBI Taxonomy" id="33528"/>
    <lineage>
        <taxon>Eukaryota</taxon>
        <taxon>Metazoa</taxon>
        <taxon>Chordata</taxon>
        <taxon>Craniata</taxon>
        <taxon>Vertebrata</taxon>
        <taxon>Euteleostomi</taxon>
        <taxon>Actinopterygii</taxon>
        <taxon>Neopterygii</taxon>
        <taxon>Teleostei</taxon>
        <taxon>Neoteleostei</taxon>
        <taxon>Acanthomorphata</taxon>
        <taxon>Ovalentaria</taxon>
        <taxon>Atherinomorphae</taxon>
        <taxon>Cyprinodontiformes</taxon>
        <taxon>Poeciliidae</taxon>
        <taxon>Poeciliinae</taxon>
        <taxon>Gambusia</taxon>
    </lineage>
</organism>
<dbReference type="Gene3D" id="1.10.418.10">
    <property type="entry name" value="Calponin-like domain"/>
    <property type="match status" value="1"/>
</dbReference>
<dbReference type="GO" id="GO:0005929">
    <property type="term" value="C:cilium"/>
    <property type="evidence" value="ECO:0007669"/>
    <property type="project" value="TreeGrafter"/>
</dbReference>
<dbReference type="Proteomes" id="UP000250572">
    <property type="component" value="Unassembled WGS sequence"/>
</dbReference>
<dbReference type="EMBL" id="NHOQ01000204">
    <property type="protein sequence ID" value="PWA32192.1"/>
    <property type="molecule type" value="Genomic_DNA"/>
</dbReference>
<feature type="compositionally biased region" description="Basic and acidic residues" evidence="1">
    <location>
        <begin position="1954"/>
        <end position="1976"/>
    </location>
</feature>
<evidence type="ECO:0000259" key="2">
    <source>
        <dbReference type="PROSITE" id="PS50021"/>
    </source>
</evidence>
<proteinExistence type="predicted"/>
<feature type="compositionally biased region" description="Basic and acidic residues" evidence="1">
    <location>
        <begin position="1451"/>
        <end position="1460"/>
    </location>
</feature>
<sequence length="2031" mass="225946">MAGKGIRVEPPFLEFNDMKVGEVYKKAVSITNIGKVSRKLSVEKPAQKIFKLIRLAQAWFLPPGFCIRGTLEFTPVSEEKVKDSIQIFIDEEELLEVPITGLPGFASLSMVSLVDFGSLVAGGQAVRKHHPITNKGSAPGRFEVRYKKSELYSLHIFPSHGTAEGGTTVWLIVELRAFRPGRIAEEAQVKLHDTPAVLSIKAEVVVQHLEISDMQGSPLSCLRFGPVYFGASSEQKVVLRNNGPIPCDWVSLLLDKAVGIEGGTDLQKSTGTALLERMKNYSSTTHSALQVLECVPAHGPLDPYRTTTVVVRFSPKSRRRWRSTSPSRQDYCLFLLFDIVSCKHGFTQPAVDSSVEVAVTGSGIPVALVPSPSDTFDFSHCAMGQHSDLLCMLQNLCPQLPVRFRFRKLAHFAAHPPTGTIAPGQSQDVVLTFNARQQGTFHVRQKVDVLGWVESQKNGCPNEIGCFHTILLHLSAICDSVRIPPQPKLHSALKCPAGLRPRVRLRELDHCSALGRIATAKLHKHRREMSPITDIDEFLAFPNDRASSIRPASPHTQYRTIFTGVHRYRYVDPSYAFTKDEDELRRRNQQTYINFIKQRWHEKTGQPQTGNDNVLEIDTHNGLVPPEFNNRDPNGTKNSDWNPSCTSKHLSEIPNSGDSQIFDAVNIVPSTSQQVADCLRTLTPLELYQVDITPSSVNFGVVAVNSVCAMNVHLINRLPVHVWVEFEVDCVELQGFSMLSQVLPPFFHTILPMTSLNYTINQQHPGQILVQAEVIPLALELSSNRLVLTPNPDLLAGSEYRGIVTLQNLSNCVAEFSWKPVIPESGLLLYSIRPCTGVVEPHMELDCEINWYPGFNSPTEGDFDLFVQEGAPQRLHCVAKVGSTTVELAEKRILFTSVPLNTTSVRSAVLHNSGQNHAYFEVVDICPLPGMVVSPSVGVVPSRGQAMIRIQFNPDCVFKFDTKIEIAMKNMKSIKLRVGGSVEPPNVTFSQFHFQFCGVHIGSEQRIPFSITNHSAALSQVTFDLSKYKDFSVKARLPSTKKELGVTVVEVGSGQTEECFLVFSPTQVTDYNFVLPIMVNRVKWPTSLPSFFTSSSSTTLLLTPDSRKSMTTSTTSSTDEQSLTVDATALIAPVEMSSTRLQFVVVSHSPTFPQIVELRAKGEESVCWKAVSGEGVRWRFDLGAAEELCSVAPAFGLLRPGQSVCLAVTVNPEATRNGEKITKVSIPMYLGGEGEEGRQRNEELQPYRKLSVIILLSRPSIVFYPRQILFTPVPLSKSTETMLTLNITGYPGGTTMSAECEEVETKNGTKIQPISVNFPHGNRICTQNISEGTKVVSLLCKVSFCSAVPVSLCTTITFSDHMKNKFKIKVCAVAENCLLTIWPYLAIHSTDQHVVLQTGDTSVEAVLLNFHTPSPASGPITSSSSSSSFDHKSSGYCTSDSLTYCYSMDEQSSKDEDTSSKSDTPGSLSIPRFPVSKSEETKFYQKVLLTVEKWFSLYGWPSGTNPLCIPHSLRRVVFAVQTSDSNGRAFSVTQNKDTRSVVDMLEHLTGRMIPGIPMCQTFSKDIRQRTIQMLQQNEAILEFLRVQGACLYHIKPEYLLDIAEFKHWCSLQEKDSEKYLDCNFFDFWSLSKRSWIDVLLQIYKVLVLSHMPEDTRYEPLYPRDTEDALLDGSHALTSTIYSLRELHLLSWLNMNYQKMRKVVWEAGGIPTSRWIVNFDLDFADGLVLGALIAAHCPYLIRSHFQRMYTTPCNAPQIFHNSIIVTQALILLGLSLNMKSTDLCEINPVQTLFLCVHLYETLPHYMPSETLTLSGGLHSTFSKQVRLKNPSSKPLRYKVLLLGEDAHLFSVPGSSEVTVPAGSEAELTVQFRCYFLRPVEAVLLLITSSAFGLRCGTLAFNLKTCVTQITPTNSVQLTCPCYQLKVINVPLTNNYNKKDYFRVVLVESSYNPLGPEKKKDRLSHQKSLSDSEKKHATSDGGDQFEVGEANEFLSTERTVCLKPGQPGNLRILYMPFFIGTKYCSVLLLSPQV</sequence>
<feature type="domain" description="Calponin-homology (CH)" evidence="2">
    <location>
        <begin position="1682"/>
        <end position="1802"/>
    </location>
</feature>
<evidence type="ECO:0000313" key="3">
    <source>
        <dbReference type="EMBL" id="PWA32192.1"/>
    </source>
</evidence>
<name>A0A315W804_GAMAF</name>
<dbReference type="GO" id="GO:0060271">
    <property type="term" value="P:cilium assembly"/>
    <property type="evidence" value="ECO:0007669"/>
    <property type="project" value="TreeGrafter"/>
</dbReference>
<dbReference type="InterPro" id="IPR056343">
    <property type="entry name" value="CFAP47_dom"/>
</dbReference>
<feature type="region of interest" description="Disordered" evidence="1">
    <location>
        <begin position="1451"/>
        <end position="1473"/>
    </location>
</feature>
<dbReference type="PANTHER" id="PTHR45912">
    <property type="entry name" value="CILIA- AND FLAGELLA-ASSOCIATED PROTEIN 47"/>
    <property type="match status" value="1"/>
</dbReference>
<evidence type="ECO:0000313" key="4">
    <source>
        <dbReference type="Proteomes" id="UP000250572"/>
    </source>
</evidence>
<dbReference type="SUPFAM" id="SSF47576">
    <property type="entry name" value="Calponin-homology domain, CH-domain"/>
    <property type="match status" value="1"/>
</dbReference>
<accession>A0A315W804</accession>
<dbReference type="InterPro" id="IPR001715">
    <property type="entry name" value="CH_dom"/>
</dbReference>
<feature type="region of interest" description="Disordered" evidence="1">
    <location>
        <begin position="1954"/>
        <end position="1982"/>
    </location>
</feature>
<protein>
    <recommendedName>
        <fullName evidence="2">Calponin-homology (CH) domain-containing protein</fullName>
    </recommendedName>
</protein>